<evidence type="ECO:0000313" key="3">
    <source>
        <dbReference type="Proteomes" id="UP000218238"/>
    </source>
</evidence>
<evidence type="ECO:0000256" key="1">
    <source>
        <dbReference type="SAM" id="MobiDB-lite"/>
    </source>
</evidence>
<dbReference type="InterPro" id="IPR058915">
    <property type="entry name" value="AcrVA2-like"/>
</dbReference>
<gene>
    <name evidence="2" type="ORF">CK510_05305</name>
</gene>
<feature type="region of interest" description="Disordered" evidence="1">
    <location>
        <begin position="236"/>
        <end position="259"/>
    </location>
</feature>
<dbReference type="RefSeq" id="WP_095720694.1">
    <property type="nucleotide sequence ID" value="NZ_NTFS01000035.1"/>
</dbReference>
<keyword evidence="3" id="KW-1185">Reference proteome</keyword>
<reference evidence="2 3" key="1">
    <citation type="submission" date="2017-08" db="EMBL/GenBank/DDBJ databases">
        <title>Draft genome sequence of filamentous cyanobacterium Calothrix elsteri CCALA 953.</title>
        <authorList>
            <person name="Gagunashvili A.N."/>
            <person name="Elster J."/>
            <person name="Andresson O.S."/>
        </authorList>
    </citation>
    <scope>NUCLEOTIDE SEQUENCE [LARGE SCALE GENOMIC DNA]</scope>
    <source>
        <strain evidence="2 3">CCALA 953</strain>
    </source>
</reference>
<dbReference type="AlphaFoldDB" id="A0A2A2TMZ9"/>
<proteinExistence type="predicted"/>
<feature type="compositionally biased region" description="Polar residues" evidence="1">
    <location>
        <begin position="237"/>
        <end position="248"/>
    </location>
</feature>
<protein>
    <submittedName>
        <fullName evidence="2">Uncharacterized protein</fullName>
    </submittedName>
</protein>
<organism evidence="2 3">
    <name type="scientific">Brunnivagina elsteri CCALA 953</name>
    <dbReference type="NCBI Taxonomy" id="987040"/>
    <lineage>
        <taxon>Bacteria</taxon>
        <taxon>Bacillati</taxon>
        <taxon>Cyanobacteriota</taxon>
        <taxon>Cyanophyceae</taxon>
        <taxon>Nostocales</taxon>
        <taxon>Calotrichaceae</taxon>
        <taxon>Brunnivagina</taxon>
    </lineage>
</organism>
<dbReference type="OrthoDB" id="582667at2"/>
<dbReference type="EMBL" id="NTFS01000035">
    <property type="protein sequence ID" value="PAX59795.1"/>
    <property type="molecule type" value="Genomic_DNA"/>
</dbReference>
<comment type="caution">
    <text evidence="2">The sequence shown here is derived from an EMBL/GenBank/DDBJ whole genome shotgun (WGS) entry which is preliminary data.</text>
</comment>
<accession>A0A2A2TMZ9</accession>
<dbReference type="Pfam" id="PF26125">
    <property type="entry name" value="AcrVA2-like"/>
    <property type="match status" value="1"/>
</dbReference>
<name>A0A2A2TMZ9_9CYAN</name>
<dbReference type="Proteomes" id="UP000218238">
    <property type="component" value="Unassembled WGS sequence"/>
</dbReference>
<sequence length="284" mass="33104">MPKKPKGWYKEIVLRPVVHVDGYESYEKICSYVADVYFSRDEEKIKTGMLRNPKESTYITIYTLFKVGQSKCPTYWVSADLLSALMQSNLDVDIENLQWAMKTGLFMLPKGVIISPENRSVDTIFWHYDTDNDLIYWAATDDDAVFCRRFQVFKNLGKYTHVDVKDMNNQTITEFNEYMQSIFLRLILIMQCRPELVDAAEKQDKVTVNQGFGKAQAQDFYQPLWIGQEYRLKREGTVSSDGNKQGGTKSPHWRRGFIRNQPYGEGRQKRKLVWIEPILVMGGE</sequence>
<evidence type="ECO:0000313" key="2">
    <source>
        <dbReference type="EMBL" id="PAX59795.1"/>
    </source>
</evidence>